<organism evidence="2 3">
    <name type="scientific">Caerostris extrusa</name>
    <name type="common">Bark spider</name>
    <name type="synonym">Caerostris bankana</name>
    <dbReference type="NCBI Taxonomy" id="172846"/>
    <lineage>
        <taxon>Eukaryota</taxon>
        <taxon>Metazoa</taxon>
        <taxon>Ecdysozoa</taxon>
        <taxon>Arthropoda</taxon>
        <taxon>Chelicerata</taxon>
        <taxon>Arachnida</taxon>
        <taxon>Araneae</taxon>
        <taxon>Araneomorphae</taxon>
        <taxon>Entelegynae</taxon>
        <taxon>Araneoidea</taxon>
        <taxon>Araneidae</taxon>
        <taxon>Caerostris</taxon>
    </lineage>
</organism>
<name>A0AAV4S6V5_CAEEX</name>
<feature type="compositionally biased region" description="Basic and acidic residues" evidence="1">
    <location>
        <begin position="13"/>
        <end position="28"/>
    </location>
</feature>
<proteinExistence type="predicted"/>
<sequence length="128" mass="14240">MSFPVKFALTRSSDAEHENQRQGAKESLHCTQVGSGYLRLLSKENIKDERDSNRKTRAVRRVRPTNFQKDASGGSGLKKSRRARPLAIGRALQVGGSRHLAITHAGAFPTSLQVPSRKGRIFIHICNY</sequence>
<dbReference type="EMBL" id="BPLR01008975">
    <property type="protein sequence ID" value="GIY28674.1"/>
    <property type="molecule type" value="Genomic_DNA"/>
</dbReference>
<keyword evidence="3" id="KW-1185">Reference proteome</keyword>
<feature type="region of interest" description="Disordered" evidence="1">
    <location>
        <begin position="8"/>
        <end position="28"/>
    </location>
</feature>
<dbReference type="AlphaFoldDB" id="A0AAV4S6V5"/>
<evidence type="ECO:0000256" key="1">
    <source>
        <dbReference type="SAM" id="MobiDB-lite"/>
    </source>
</evidence>
<protein>
    <submittedName>
        <fullName evidence="2">Uncharacterized protein</fullName>
    </submittedName>
</protein>
<comment type="caution">
    <text evidence="2">The sequence shown here is derived from an EMBL/GenBank/DDBJ whole genome shotgun (WGS) entry which is preliminary data.</text>
</comment>
<dbReference type="Proteomes" id="UP001054945">
    <property type="component" value="Unassembled WGS sequence"/>
</dbReference>
<evidence type="ECO:0000313" key="2">
    <source>
        <dbReference type="EMBL" id="GIY28674.1"/>
    </source>
</evidence>
<reference evidence="2 3" key="1">
    <citation type="submission" date="2021-06" db="EMBL/GenBank/DDBJ databases">
        <title>Caerostris extrusa draft genome.</title>
        <authorList>
            <person name="Kono N."/>
            <person name="Arakawa K."/>
        </authorList>
    </citation>
    <scope>NUCLEOTIDE SEQUENCE [LARGE SCALE GENOMIC DNA]</scope>
</reference>
<accession>A0AAV4S6V5</accession>
<gene>
    <name evidence="2" type="ORF">CEXT_762631</name>
</gene>
<evidence type="ECO:0000313" key="3">
    <source>
        <dbReference type="Proteomes" id="UP001054945"/>
    </source>
</evidence>
<feature type="region of interest" description="Disordered" evidence="1">
    <location>
        <begin position="48"/>
        <end position="83"/>
    </location>
</feature>